<dbReference type="OrthoDB" id="4491087at2759"/>
<gene>
    <name evidence="1" type="ORF">BO86DRAFT_391900</name>
</gene>
<protein>
    <submittedName>
        <fullName evidence="1">Uncharacterized protein</fullName>
    </submittedName>
</protein>
<evidence type="ECO:0000313" key="1">
    <source>
        <dbReference type="EMBL" id="RAH78354.1"/>
    </source>
</evidence>
<dbReference type="GeneID" id="37176385"/>
<reference evidence="1 2" key="1">
    <citation type="submission" date="2018-02" db="EMBL/GenBank/DDBJ databases">
        <title>The genomes of Aspergillus section Nigri reveals drivers in fungal speciation.</title>
        <authorList>
            <consortium name="DOE Joint Genome Institute"/>
            <person name="Vesth T.C."/>
            <person name="Nybo J."/>
            <person name="Theobald S."/>
            <person name="Brandl J."/>
            <person name="Frisvad J.C."/>
            <person name="Nielsen K.F."/>
            <person name="Lyhne E.K."/>
            <person name="Kogle M.E."/>
            <person name="Kuo A."/>
            <person name="Riley R."/>
            <person name="Clum A."/>
            <person name="Nolan M."/>
            <person name="Lipzen A."/>
            <person name="Salamov A."/>
            <person name="Henrissat B."/>
            <person name="Wiebenga A."/>
            <person name="De vries R.P."/>
            <person name="Grigoriev I.V."/>
            <person name="Mortensen U.H."/>
            <person name="Andersen M.R."/>
            <person name="Baker S.E."/>
        </authorList>
    </citation>
    <scope>NUCLEOTIDE SEQUENCE [LARGE SCALE GENOMIC DNA]</scope>
    <source>
        <strain evidence="1 2">CBS 114.51</strain>
    </source>
</reference>
<dbReference type="RefSeq" id="XP_025524248.1">
    <property type="nucleotide sequence ID" value="XM_025672693.1"/>
</dbReference>
<name>A0A8T8WRQ2_ASPJA</name>
<evidence type="ECO:0000313" key="2">
    <source>
        <dbReference type="Proteomes" id="UP000249497"/>
    </source>
</evidence>
<sequence length="179" mass="19804">MIPHIWTSLPQEAYRSHGFLQQSIHSLVRASANSQHPPNDDEYLELLKRCGQLPPELITMIWDCISPGSVRSILALPATKHLWSAPSVTNGTATLSLNCDLFLYYTHVMKQRYVCGLGQGDVVYGHKSECSTAISVPSSKAAMIFTMDIHGLSQLEFVSEVPSAEPNKTMSNTRFRGVV</sequence>
<dbReference type="EMBL" id="KZ824828">
    <property type="protein sequence ID" value="RAH78354.1"/>
    <property type="molecule type" value="Genomic_DNA"/>
</dbReference>
<keyword evidence="2" id="KW-1185">Reference proteome</keyword>
<dbReference type="AlphaFoldDB" id="A0A8T8WRQ2"/>
<organism evidence="1 2">
    <name type="scientific">Aspergillus japonicus CBS 114.51</name>
    <dbReference type="NCBI Taxonomy" id="1448312"/>
    <lineage>
        <taxon>Eukaryota</taxon>
        <taxon>Fungi</taxon>
        <taxon>Dikarya</taxon>
        <taxon>Ascomycota</taxon>
        <taxon>Pezizomycotina</taxon>
        <taxon>Eurotiomycetes</taxon>
        <taxon>Eurotiomycetidae</taxon>
        <taxon>Eurotiales</taxon>
        <taxon>Aspergillaceae</taxon>
        <taxon>Aspergillus</taxon>
        <taxon>Aspergillus subgen. Circumdati</taxon>
    </lineage>
</organism>
<proteinExistence type="predicted"/>
<accession>A0A8T8WRQ2</accession>
<dbReference type="Proteomes" id="UP000249497">
    <property type="component" value="Unassembled WGS sequence"/>
</dbReference>